<accession>A0ABR6WQR5</accession>
<proteinExistence type="predicted"/>
<sequence>MAITTDFLAKKIQIKLNHGMVDGKEKITSRSYGDVKSDATDQAIYDVAVLITGLQQPTLEEVIRQDLNLLLSA</sequence>
<keyword evidence="3" id="KW-1185">Reference proteome</keyword>
<dbReference type="Pfam" id="PF07872">
    <property type="entry name" value="DUF1659"/>
    <property type="match status" value="1"/>
</dbReference>
<dbReference type="InterPro" id="IPR012454">
    <property type="entry name" value="DUF1659"/>
</dbReference>
<dbReference type="Proteomes" id="UP000603234">
    <property type="component" value="Unassembled WGS sequence"/>
</dbReference>
<evidence type="ECO:0000313" key="3">
    <source>
        <dbReference type="Proteomes" id="UP000603234"/>
    </source>
</evidence>
<organism evidence="2 3">
    <name type="scientific">Acetobacterium fimetarium</name>
    <dbReference type="NCBI Taxonomy" id="52691"/>
    <lineage>
        <taxon>Bacteria</taxon>
        <taxon>Bacillati</taxon>
        <taxon>Bacillota</taxon>
        <taxon>Clostridia</taxon>
        <taxon>Eubacteriales</taxon>
        <taxon>Eubacteriaceae</taxon>
        <taxon>Acetobacterium</taxon>
    </lineage>
</organism>
<comment type="caution">
    <text evidence="2">The sequence shown here is derived from an EMBL/GenBank/DDBJ whole genome shotgun (WGS) entry which is preliminary data.</text>
</comment>
<gene>
    <name evidence="2" type="ORF">GH808_00740</name>
</gene>
<name>A0ABR6WQR5_9FIRM</name>
<feature type="domain" description="DUF1659" evidence="1">
    <location>
        <begin position="2"/>
        <end position="70"/>
    </location>
</feature>
<dbReference type="EMBL" id="WJBC01000001">
    <property type="protein sequence ID" value="MBC3802969.1"/>
    <property type="molecule type" value="Genomic_DNA"/>
</dbReference>
<evidence type="ECO:0000259" key="1">
    <source>
        <dbReference type="Pfam" id="PF07872"/>
    </source>
</evidence>
<reference evidence="2 3" key="1">
    <citation type="journal article" date="2020" name="mSystems">
        <title>Defining Genomic and Predicted Metabolic Features of the Acetobacterium Genus.</title>
        <authorList>
            <person name="Ross D.E."/>
            <person name="Marshall C.W."/>
            <person name="Gulliver D."/>
            <person name="May H.D."/>
            <person name="Norman R.S."/>
        </authorList>
    </citation>
    <scope>NUCLEOTIDE SEQUENCE [LARGE SCALE GENOMIC DNA]</scope>
    <source>
        <strain evidence="2 3">DSM 8238</strain>
    </source>
</reference>
<dbReference type="RefSeq" id="WP_186840889.1">
    <property type="nucleotide sequence ID" value="NZ_WJBC01000001.1"/>
</dbReference>
<protein>
    <submittedName>
        <fullName evidence="2">DUF1659 domain-containing protein</fullName>
    </submittedName>
</protein>
<evidence type="ECO:0000313" key="2">
    <source>
        <dbReference type="EMBL" id="MBC3802969.1"/>
    </source>
</evidence>